<dbReference type="EMBL" id="JBHSIU010000101">
    <property type="protein sequence ID" value="MFC5006379.1"/>
    <property type="molecule type" value="Genomic_DNA"/>
</dbReference>
<dbReference type="SUPFAM" id="SSF46689">
    <property type="entry name" value="Homeodomain-like"/>
    <property type="match status" value="1"/>
</dbReference>
<dbReference type="Pfam" id="PF00440">
    <property type="entry name" value="TetR_N"/>
    <property type="match status" value="1"/>
</dbReference>
<evidence type="ECO:0000259" key="6">
    <source>
        <dbReference type="PROSITE" id="PS50977"/>
    </source>
</evidence>
<comment type="caution">
    <text evidence="7">The sequence shown here is derived from an EMBL/GenBank/DDBJ whole genome shotgun (WGS) entry which is preliminary data.</text>
</comment>
<dbReference type="InterPro" id="IPR050109">
    <property type="entry name" value="HTH-type_TetR-like_transc_reg"/>
</dbReference>
<keyword evidence="3" id="KW-0804">Transcription</keyword>
<dbReference type="InterPro" id="IPR001647">
    <property type="entry name" value="HTH_TetR"/>
</dbReference>
<reference evidence="8" key="1">
    <citation type="journal article" date="2019" name="Int. J. Syst. Evol. Microbiol.">
        <title>The Global Catalogue of Microorganisms (GCM) 10K type strain sequencing project: providing services to taxonomists for standard genome sequencing and annotation.</title>
        <authorList>
            <consortium name="The Broad Institute Genomics Platform"/>
            <consortium name="The Broad Institute Genome Sequencing Center for Infectious Disease"/>
            <person name="Wu L."/>
            <person name="Ma J."/>
        </authorList>
    </citation>
    <scope>NUCLEOTIDE SEQUENCE [LARGE SCALE GENOMIC DNA]</scope>
    <source>
        <strain evidence="8">CGMCC 4.7152</strain>
    </source>
</reference>
<dbReference type="PRINTS" id="PR00455">
    <property type="entry name" value="HTHTETR"/>
</dbReference>
<evidence type="ECO:0000256" key="2">
    <source>
        <dbReference type="ARBA" id="ARBA00023125"/>
    </source>
</evidence>
<feature type="domain" description="HTH tetR-type" evidence="6">
    <location>
        <begin position="14"/>
        <end position="74"/>
    </location>
</feature>
<dbReference type="Gene3D" id="1.10.357.10">
    <property type="entry name" value="Tetracycline Repressor, domain 2"/>
    <property type="match status" value="1"/>
</dbReference>
<protein>
    <submittedName>
        <fullName evidence="7">TetR/AcrR family transcriptional regulator</fullName>
    </submittedName>
</protein>
<dbReference type="Proteomes" id="UP001595912">
    <property type="component" value="Unassembled WGS sequence"/>
</dbReference>
<feature type="region of interest" description="Disordered" evidence="5">
    <location>
        <begin position="194"/>
        <end position="225"/>
    </location>
</feature>
<accession>A0ABV9WDF6</accession>
<dbReference type="PROSITE" id="PS50977">
    <property type="entry name" value="HTH_TETR_2"/>
    <property type="match status" value="1"/>
</dbReference>
<dbReference type="Gene3D" id="1.10.10.60">
    <property type="entry name" value="Homeodomain-like"/>
    <property type="match status" value="1"/>
</dbReference>
<dbReference type="PROSITE" id="PS01081">
    <property type="entry name" value="HTH_TETR_1"/>
    <property type="match status" value="1"/>
</dbReference>
<evidence type="ECO:0000256" key="4">
    <source>
        <dbReference type="PROSITE-ProRule" id="PRU00335"/>
    </source>
</evidence>
<evidence type="ECO:0000256" key="5">
    <source>
        <dbReference type="SAM" id="MobiDB-lite"/>
    </source>
</evidence>
<evidence type="ECO:0000256" key="3">
    <source>
        <dbReference type="ARBA" id="ARBA00023163"/>
    </source>
</evidence>
<evidence type="ECO:0000256" key="1">
    <source>
        <dbReference type="ARBA" id="ARBA00023015"/>
    </source>
</evidence>
<gene>
    <name evidence="7" type="ORF">ACFPIJ_52240</name>
</gene>
<evidence type="ECO:0000313" key="7">
    <source>
        <dbReference type="EMBL" id="MFC5006379.1"/>
    </source>
</evidence>
<dbReference type="RefSeq" id="WP_380127004.1">
    <property type="nucleotide sequence ID" value="NZ_JBHSIU010000101.1"/>
</dbReference>
<evidence type="ECO:0000313" key="8">
    <source>
        <dbReference type="Proteomes" id="UP001595912"/>
    </source>
</evidence>
<proteinExistence type="predicted"/>
<feature type="DNA-binding region" description="H-T-H motif" evidence="4">
    <location>
        <begin position="37"/>
        <end position="56"/>
    </location>
</feature>
<dbReference type="InterPro" id="IPR023772">
    <property type="entry name" value="DNA-bd_HTH_TetR-type_CS"/>
</dbReference>
<organism evidence="7 8">
    <name type="scientific">Dactylosporangium cerinum</name>
    <dbReference type="NCBI Taxonomy" id="1434730"/>
    <lineage>
        <taxon>Bacteria</taxon>
        <taxon>Bacillati</taxon>
        <taxon>Actinomycetota</taxon>
        <taxon>Actinomycetes</taxon>
        <taxon>Micromonosporales</taxon>
        <taxon>Micromonosporaceae</taxon>
        <taxon>Dactylosporangium</taxon>
    </lineage>
</organism>
<keyword evidence="8" id="KW-1185">Reference proteome</keyword>
<dbReference type="PANTHER" id="PTHR30055">
    <property type="entry name" value="HTH-TYPE TRANSCRIPTIONAL REGULATOR RUTR"/>
    <property type="match status" value="1"/>
</dbReference>
<dbReference type="Pfam" id="PF17754">
    <property type="entry name" value="TetR_C_14"/>
    <property type="match status" value="1"/>
</dbReference>
<keyword evidence="2 4" id="KW-0238">DNA-binding</keyword>
<dbReference type="PANTHER" id="PTHR30055:SF238">
    <property type="entry name" value="MYCOFACTOCIN BIOSYNTHESIS TRANSCRIPTIONAL REGULATOR MFTR-RELATED"/>
    <property type="match status" value="1"/>
</dbReference>
<sequence>MQAAAPGLRERKKAETRAALRAAAVRLFLERGPAAVTVSDICEAAGVSARTFFNYFDAKEEALLPWDKHLIEEVIAALAARPPAEPPLTAVRQAIEQTFPSLTASTGWQACGRVLTAYPELRTTIVHGMIRNQTRFADALAKRAGQTSGSLYPQLLAGAAASAFRAAFSVWAPETGAAGLQALVGEAFDRLAAGLPPSRPDPASAAGRPPAGELATARSRQSGDA</sequence>
<dbReference type="InterPro" id="IPR009057">
    <property type="entry name" value="Homeodomain-like_sf"/>
</dbReference>
<keyword evidence="1" id="KW-0805">Transcription regulation</keyword>
<name>A0ABV9WDF6_9ACTN</name>
<dbReference type="InterPro" id="IPR041347">
    <property type="entry name" value="MftR_C"/>
</dbReference>